<dbReference type="InterPro" id="IPR001789">
    <property type="entry name" value="Sig_transdc_resp-reg_receiver"/>
</dbReference>
<dbReference type="PANTHER" id="PTHR43065">
    <property type="entry name" value="SENSOR HISTIDINE KINASE"/>
    <property type="match status" value="1"/>
</dbReference>
<keyword evidence="7" id="KW-0808">Transferase</keyword>
<keyword evidence="7" id="KW-0418">Kinase</keyword>
<comment type="catalytic activity">
    <reaction evidence="1">
        <text>ATP + protein L-histidine = ADP + protein N-phospho-L-histidine.</text>
        <dbReference type="EC" id="2.7.13.3"/>
    </reaction>
</comment>
<evidence type="ECO:0000259" key="6">
    <source>
        <dbReference type="PROSITE" id="PS50110"/>
    </source>
</evidence>
<dbReference type="SMART" id="SM00387">
    <property type="entry name" value="HATPase_c"/>
    <property type="match status" value="1"/>
</dbReference>
<feature type="domain" description="Histidine kinase" evidence="5">
    <location>
        <begin position="207"/>
        <end position="427"/>
    </location>
</feature>
<dbReference type="PRINTS" id="PR00344">
    <property type="entry name" value="BCTRLSENSOR"/>
</dbReference>
<keyword evidence="3 4" id="KW-0597">Phosphoprotein</keyword>
<dbReference type="InterPro" id="IPR005467">
    <property type="entry name" value="His_kinase_dom"/>
</dbReference>
<dbReference type="SUPFAM" id="SSF47384">
    <property type="entry name" value="Homodimeric domain of signal transducing histidine kinase"/>
    <property type="match status" value="1"/>
</dbReference>
<dbReference type="Pfam" id="PF00512">
    <property type="entry name" value="HisKA"/>
    <property type="match status" value="1"/>
</dbReference>
<evidence type="ECO:0000256" key="1">
    <source>
        <dbReference type="ARBA" id="ARBA00000085"/>
    </source>
</evidence>
<dbReference type="SMART" id="SM00388">
    <property type="entry name" value="HisKA"/>
    <property type="match status" value="1"/>
</dbReference>
<feature type="domain" description="Response regulatory" evidence="6">
    <location>
        <begin position="10"/>
        <end position="158"/>
    </location>
</feature>
<comment type="caution">
    <text evidence="7">The sequence shown here is derived from an EMBL/GenBank/DDBJ whole genome shotgun (WGS) entry which is preliminary data.</text>
</comment>
<dbReference type="Gene3D" id="3.30.565.10">
    <property type="entry name" value="Histidine kinase-like ATPase, C-terminal domain"/>
    <property type="match status" value="1"/>
</dbReference>
<dbReference type="InterPro" id="IPR036097">
    <property type="entry name" value="HisK_dim/P_sf"/>
</dbReference>
<evidence type="ECO:0000313" key="7">
    <source>
        <dbReference type="EMBL" id="KFA86758.1"/>
    </source>
</evidence>
<gene>
    <name evidence="7" type="ORF">Q664_52430</name>
</gene>
<proteinExistence type="predicted"/>
<dbReference type="SUPFAM" id="SSF55874">
    <property type="entry name" value="ATPase domain of HSP90 chaperone/DNA topoisomerase II/histidine kinase"/>
    <property type="match status" value="1"/>
</dbReference>
<dbReference type="EC" id="2.7.13.3" evidence="2"/>
<organism evidence="7 8">
    <name type="scientific">Archangium violaceum Cb vi76</name>
    <dbReference type="NCBI Taxonomy" id="1406225"/>
    <lineage>
        <taxon>Bacteria</taxon>
        <taxon>Pseudomonadati</taxon>
        <taxon>Myxococcota</taxon>
        <taxon>Myxococcia</taxon>
        <taxon>Myxococcales</taxon>
        <taxon>Cystobacterineae</taxon>
        <taxon>Archangiaceae</taxon>
        <taxon>Archangium</taxon>
    </lineage>
</organism>
<evidence type="ECO:0000256" key="3">
    <source>
        <dbReference type="ARBA" id="ARBA00022553"/>
    </source>
</evidence>
<dbReference type="CDD" id="cd00082">
    <property type="entry name" value="HisKA"/>
    <property type="match status" value="1"/>
</dbReference>
<evidence type="ECO:0000256" key="4">
    <source>
        <dbReference type="PROSITE-ProRule" id="PRU00169"/>
    </source>
</evidence>
<reference evidence="7 8" key="1">
    <citation type="submission" date="2014-07" db="EMBL/GenBank/DDBJ databases">
        <title>Draft Genome Sequence of Gephyronic Acid Producer, Cystobacter violaceus Strain Cb vi76.</title>
        <authorList>
            <person name="Stevens D.C."/>
            <person name="Young J."/>
            <person name="Carmichael R."/>
            <person name="Tan J."/>
            <person name="Taylor R.E."/>
        </authorList>
    </citation>
    <scope>NUCLEOTIDE SEQUENCE [LARGE SCALE GENOMIC DNA]</scope>
    <source>
        <strain evidence="7 8">Cb vi76</strain>
    </source>
</reference>
<protein>
    <recommendedName>
        <fullName evidence="2">histidine kinase</fullName>
        <ecNumber evidence="2">2.7.13.3</ecNumber>
    </recommendedName>
</protein>
<dbReference type="InterPro" id="IPR036890">
    <property type="entry name" value="HATPase_C_sf"/>
</dbReference>
<dbReference type="Gene3D" id="3.40.50.2300">
    <property type="match status" value="1"/>
</dbReference>
<accession>A0A084SE73</accession>
<dbReference type="SUPFAM" id="SSF52172">
    <property type="entry name" value="CheY-like"/>
    <property type="match status" value="1"/>
</dbReference>
<feature type="modified residue" description="4-aspartylphosphate" evidence="4">
    <location>
        <position position="89"/>
    </location>
</feature>
<dbReference type="PROSITE" id="PS50109">
    <property type="entry name" value="HIS_KIN"/>
    <property type="match status" value="1"/>
</dbReference>
<dbReference type="PANTHER" id="PTHR43065:SF42">
    <property type="entry name" value="TWO-COMPONENT SENSOR PPRA"/>
    <property type="match status" value="1"/>
</dbReference>
<evidence type="ECO:0000259" key="5">
    <source>
        <dbReference type="PROSITE" id="PS50109"/>
    </source>
</evidence>
<dbReference type="Gene3D" id="1.10.287.130">
    <property type="match status" value="1"/>
</dbReference>
<dbReference type="EMBL" id="JPMI01000425">
    <property type="protein sequence ID" value="KFA86758.1"/>
    <property type="molecule type" value="Genomic_DNA"/>
</dbReference>
<dbReference type="GO" id="GO:0000155">
    <property type="term" value="F:phosphorelay sensor kinase activity"/>
    <property type="evidence" value="ECO:0007669"/>
    <property type="project" value="InterPro"/>
</dbReference>
<dbReference type="Pfam" id="PF02518">
    <property type="entry name" value="HATPase_c"/>
    <property type="match status" value="1"/>
</dbReference>
<evidence type="ECO:0000256" key="2">
    <source>
        <dbReference type="ARBA" id="ARBA00012438"/>
    </source>
</evidence>
<dbReference type="InterPro" id="IPR003661">
    <property type="entry name" value="HisK_dim/P_dom"/>
</dbReference>
<dbReference type="InterPro" id="IPR003594">
    <property type="entry name" value="HATPase_dom"/>
</dbReference>
<dbReference type="Proteomes" id="UP000028547">
    <property type="component" value="Unassembled WGS sequence"/>
</dbReference>
<dbReference type="InterPro" id="IPR004358">
    <property type="entry name" value="Sig_transdc_His_kin-like_C"/>
</dbReference>
<name>A0A084SE73_9BACT</name>
<evidence type="ECO:0000313" key="8">
    <source>
        <dbReference type="Proteomes" id="UP000028547"/>
    </source>
</evidence>
<dbReference type="PROSITE" id="PS50110">
    <property type="entry name" value="RESPONSE_REGULATORY"/>
    <property type="match status" value="1"/>
</dbReference>
<dbReference type="InterPro" id="IPR011006">
    <property type="entry name" value="CheY-like_superfamily"/>
</dbReference>
<dbReference type="AlphaFoldDB" id="A0A084SE73"/>
<sequence length="443" mass="49138">MSPPTGECRRILVVDDNSAIHQDFRKILARSGQGIAELDAMESMLFGDAPPRSSTTRFELDFALGGEEGVRLVRDAVREGRPYAVAFVDIRMPPGMDGVEATLQMWREEADLQVVLCSAHSDYSWDELSRKLGTSERLLILRKPFDSIEVRQMAHALCEKWELLRASHQRMEDLERMVEERTRALAEANARLVHAQKLEALGRMSAGLAHEVNNPLSYILSNLRHVVRGLEKLPCAQEALRARDELRDACGDAVTGAERIERIVQDVRIFARMDEPPKEVVDVRHVMELTLSMAARALRPELKLVREFQEVPPVWGSEHGLGQVFLNLIVNATHALAGREAPTLRLGIQRREDGLVAVEVQDNGSGIRPEHLSRLFEPFFTTKPVGTGTGLGLSICHGIVTRLGGDISVDSAPGQGTTFRVLLPTASEQGAESAMLERRRSGS</sequence>